<keyword evidence="14" id="KW-1185">Reference proteome</keyword>
<feature type="binding site" evidence="12">
    <location>
        <begin position="11"/>
        <end position="19"/>
    </location>
    <ligand>
        <name>ATP</name>
        <dbReference type="ChEBI" id="CHEBI:30616"/>
    </ligand>
</feature>
<comment type="similarity">
    <text evidence="3 12">Belongs to the archaeal adenylate kinase family.</text>
</comment>
<dbReference type="InterPro" id="IPR027417">
    <property type="entry name" value="P-loop_NTPase"/>
</dbReference>
<dbReference type="NCBIfam" id="NF003122">
    <property type="entry name" value="PRK04040.1"/>
    <property type="match status" value="1"/>
</dbReference>
<evidence type="ECO:0000313" key="14">
    <source>
        <dbReference type="Proteomes" id="UP001060368"/>
    </source>
</evidence>
<proteinExistence type="inferred from homology"/>
<evidence type="ECO:0000256" key="8">
    <source>
        <dbReference type="ARBA" id="ARBA00022741"/>
    </source>
</evidence>
<evidence type="ECO:0000256" key="10">
    <source>
        <dbReference type="ARBA" id="ARBA00022840"/>
    </source>
</evidence>
<dbReference type="SUPFAM" id="SSF52540">
    <property type="entry name" value="P-loop containing nucleoside triphosphate hydrolases"/>
    <property type="match status" value="1"/>
</dbReference>
<dbReference type="Gene3D" id="3.40.50.300">
    <property type="entry name" value="P-loop containing nucleotide triphosphate hydrolases"/>
    <property type="match status" value="1"/>
</dbReference>
<evidence type="ECO:0000256" key="9">
    <source>
        <dbReference type="ARBA" id="ARBA00022777"/>
    </source>
</evidence>
<dbReference type="HAMAP" id="MF_00234">
    <property type="entry name" value="Adenylate_kinase_AdkA"/>
    <property type="match status" value="1"/>
</dbReference>
<reference evidence="13" key="1">
    <citation type="submission" date="2022-04" db="EMBL/GenBank/DDBJ databases">
        <title>Complete genome of Methanoplanus endosymbiosus DSM 3599.</title>
        <authorList>
            <person name="Chen S.-C."/>
            <person name="You Y.-T."/>
            <person name="Zhou Y.-Z."/>
            <person name="Lai M.-C."/>
        </authorList>
    </citation>
    <scope>NUCLEOTIDE SEQUENCE</scope>
    <source>
        <strain evidence="13">DSM 3599</strain>
    </source>
</reference>
<dbReference type="EMBL" id="CP096115">
    <property type="protein sequence ID" value="UUX91747.1"/>
    <property type="molecule type" value="Genomic_DNA"/>
</dbReference>
<evidence type="ECO:0000256" key="11">
    <source>
        <dbReference type="ARBA" id="ARBA00033336"/>
    </source>
</evidence>
<evidence type="ECO:0000256" key="3">
    <source>
        <dbReference type="ARBA" id="ARBA00007088"/>
    </source>
</evidence>
<dbReference type="Pfam" id="PF13207">
    <property type="entry name" value="AAA_17"/>
    <property type="match status" value="1"/>
</dbReference>
<dbReference type="Proteomes" id="UP001060368">
    <property type="component" value="Chromosome"/>
</dbReference>
<dbReference type="RefSeq" id="WP_257741899.1">
    <property type="nucleotide sequence ID" value="NZ_CP096115.1"/>
</dbReference>
<dbReference type="GO" id="GO:0005737">
    <property type="term" value="C:cytoplasm"/>
    <property type="evidence" value="ECO:0007669"/>
    <property type="project" value="UniProtKB-SubCell"/>
</dbReference>
<keyword evidence="8 12" id="KW-0547">Nucleotide-binding</keyword>
<evidence type="ECO:0000256" key="6">
    <source>
        <dbReference type="ARBA" id="ARBA00022490"/>
    </source>
</evidence>
<evidence type="ECO:0000256" key="12">
    <source>
        <dbReference type="HAMAP-Rule" id="MF_00234"/>
    </source>
</evidence>
<keyword evidence="9 12" id="KW-0418">Kinase</keyword>
<dbReference type="EC" id="2.7.4.3" evidence="4 12"/>
<keyword evidence="10 12" id="KW-0067">ATP-binding</keyword>
<evidence type="ECO:0000256" key="2">
    <source>
        <dbReference type="ARBA" id="ARBA00004496"/>
    </source>
</evidence>
<sequence>MSTGRKVVITGVPGVGKTTVINASLEALKEEGVDYTSINFGTCMFEVACEQGKVHDRDEMRRLDQDIQCSLQKTAAQVIARINENVIIDTHCTVSTPSGYLAGLPAWVLNEMRPDIIVLVETDEDQILKRRLSDMSRQRDMEGYAAIKDHQRYNRYMAASYSMMTGCTVKIIKNLDYLLDNAISEMVTLLR</sequence>
<comment type="subcellular location">
    <subcellularLocation>
        <location evidence="2 12">Cytoplasm</location>
    </subcellularLocation>
</comment>
<dbReference type="GeneID" id="74308090"/>
<evidence type="ECO:0000256" key="5">
    <source>
        <dbReference type="ARBA" id="ARBA00019926"/>
    </source>
</evidence>
<evidence type="ECO:0000256" key="4">
    <source>
        <dbReference type="ARBA" id="ARBA00012955"/>
    </source>
</evidence>
<dbReference type="GO" id="GO:0005524">
    <property type="term" value="F:ATP binding"/>
    <property type="evidence" value="ECO:0007669"/>
    <property type="project" value="UniProtKB-UniRule"/>
</dbReference>
<keyword evidence="6 12" id="KW-0963">Cytoplasm</keyword>
<dbReference type="InterPro" id="IPR023477">
    <property type="entry name" value="Adenylate_kinase_AdkA"/>
</dbReference>
<evidence type="ECO:0000256" key="1">
    <source>
        <dbReference type="ARBA" id="ARBA00000582"/>
    </source>
</evidence>
<dbReference type="GO" id="GO:0004017">
    <property type="term" value="F:AMP kinase activity"/>
    <property type="evidence" value="ECO:0007669"/>
    <property type="project" value="UniProtKB-UniRule"/>
</dbReference>
<organism evidence="13 14">
    <name type="scientific">Methanoplanus endosymbiosus</name>
    <dbReference type="NCBI Taxonomy" id="33865"/>
    <lineage>
        <taxon>Archaea</taxon>
        <taxon>Methanobacteriati</taxon>
        <taxon>Methanobacteriota</taxon>
        <taxon>Stenosarchaea group</taxon>
        <taxon>Methanomicrobia</taxon>
        <taxon>Methanomicrobiales</taxon>
        <taxon>Methanomicrobiaceae</taxon>
        <taxon>Methanoplanus</taxon>
    </lineage>
</organism>
<evidence type="ECO:0000256" key="7">
    <source>
        <dbReference type="ARBA" id="ARBA00022679"/>
    </source>
</evidence>
<accession>A0A9E7PQR0</accession>
<protein>
    <recommendedName>
        <fullName evidence="5 12">Adenylate kinase</fullName>
        <shortName evidence="12">AK</shortName>
        <ecNumber evidence="4 12">2.7.4.3</ecNumber>
    </recommendedName>
    <alternativeName>
        <fullName evidence="11 12">ATP-AMP transphosphorylase</fullName>
    </alternativeName>
</protein>
<dbReference type="AlphaFoldDB" id="A0A9E7PQR0"/>
<evidence type="ECO:0000313" key="13">
    <source>
        <dbReference type="EMBL" id="UUX91747.1"/>
    </source>
</evidence>
<gene>
    <name evidence="12" type="primary">adkA</name>
    <name evidence="13" type="ORF">L6E24_10275</name>
</gene>
<dbReference type="KEGG" id="mend:L6E24_10275"/>
<name>A0A9E7PQR0_9EURY</name>
<keyword evidence="7 12" id="KW-0808">Transferase</keyword>
<comment type="catalytic activity">
    <reaction evidence="1 12">
        <text>AMP + ATP = 2 ADP</text>
        <dbReference type="Rhea" id="RHEA:12973"/>
        <dbReference type="ChEBI" id="CHEBI:30616"/>
        <dbReference type="ChEBI" id="CHEBI:456215"/>
        <dbReference type="ChEBI" id="CHEBI:456216"/>
        <dbReference type="EC" id="2.7.4.3"/>
    </reaction>
</comment>